<dbReference type="InterPro" id="IPR019278">
    <property type="entry name" value="DICT_dom"/>
</dbReference>
<accession>A0A5P9P5W1</accession>
<dbReference type="EMBL" id="CP045488">
    <property type="protein sequence ID" value="QFU83190.1"/>
    <property type="molecule type" value="Genomic_DNA"/>
</dbReference>
<gene>
    <name evidence="2" type="ORF">GCU68_11920</name>
</gene>
<keyword evidence="3" id="KW-1185">Reference proteome</keyword>
<dbReference type="GeneID" id="42301761"/>
<protein>
    <submittedName>
        <fullName evidence="2">Sensor protein</fullName>
    </submittedName>
</protein>
<evidence type="ECO:0000313" key="2">
    <source>
        <dbReference type="EMBL" id="QFU83190.1"/>
    </source>
</evidence>
<dbReference type="RefSeq" id="WP_152941879.1">
    <property type="nucleotide sequence ID" value="NZ_CP045488.1"/>
</dbReference>
<dbReference type="OrthoDB" id="198447at2157"/>
<evidence type="ECO:0000313" key="3">
    <source>
        <dbReference type="Proteomes" id="UP000326170"/>
    </source>
</evidence>
<feature type="domain" description="DICT" evidence="1">
    <location>
        <begin position="107"/>
        <end position="210"/>
    </location>
</feature>
<dbReference type="Pfam" id="PF10069">
    <property type="entry name" value="DICT"/>
    <property type="match status" value="1"/>
</dbReference>
<dbReference type="Proteomes" id="UP000326170">
    <property type="component" value="Chromosome"/>
</dbReference>
<name>A0A5P9P5W1_9EURY</name>
<proteinExistence type="predicted"/>
<dbReference type="KEGG" id="nas:GCU68_11920"/>
<evidence type="ECO:0000259" key="1">
    <source>
        <dbReference type="Pfam" id="PF10069"/>
    </source>
</evidence>
<reference evidence="2 3" key="1">
    <citation type="journal article" date="2007" name="Int. J. Syst. Evol. Microbiol.">
        <title>Natronorubrum sulfidifaciens sp. nov., an extremely haloalkaliphilic archaeon isolated from Aiding salt lake in Xin-Jiang, China.</title>
        <authorList>
            <person name="Cui H.L."/>
            <person name="Tohty D."/>
            <person name="Liu H.C."/>
            <person name="Liu S.J."/>
            <person name="Oren A."/>
            <person name="Zhou P.J."/>
        </authorList>
    </citation>
    <scope>NUCLEOTIDE SEQUENCE [LARGE SCALE GENOMIC DNA]</scope>
    <source>
        <strain evidence="2 3">7-3</strain>
    </source>
</reference>
<sequence length="239" mass="26445">MTLTDCFARLEPPTRTVTIYSPQPQPDVADWFQTGIDTVDYRSLPDVTAPERSFFVVHDDGTFVAAVGLESAREFLEPPIHEPWADAFDDATYRRLVDVFESTVWHSLERRQLLAVSRGIENRAWQAGSGTLRVGFQNAAALEPMEPVYTRLAAETALDIHVYIADEWDRPAIPGVTIHTDGGDGIGSFWVLVFDGDGDPLRTSGLIARERNSGGFEGVWSDEPQVVARLERALQAAGD</sequence>
<organism evidence="2 3">
    <name type="scientific">Natronorubrum aibiense</name>
    <dbReference type="NCBI Taxonomy" id="348826"/>
    <lineage>
        <taxon>Archaea</taxon>
        <taxon>Methanobacteriati</taxon>
        <taxon>Methanobacteriota</taxon>
        <taxon>Stenosarchaea group</taxon>
        <taxon>Halobacteria</taxon>
        <taxon>Halobacteriales</taxon>
        <taxon>Natrialbaceae</taxon>
        <taxon>Natronorubrum</taxon>
    </lineage>
</organism>
<dbReference type="AlphaFoldDB" id="A0A5P9P5W1"/>